<organism evidence="1 2">
    <name type="scientific">Calorimonas adulescens</name>
    <dbReference type="NCBI Taxonomy" id="2606906"/>
    <lineage>
        <taxon>Bacteria</taxon>
        <taxon>Bacillati</taxon>
        <taxon>Bacillota</taxon>
        <taxon>Clostridia</taxon>
        <taxon>Thermoanaerobacterales</taxon>
        <taxon>Thermoanaerobacteraceae</taxon>
        <taxon>Calorimonas</taxon>
    </lineage>
</organism>
<accession>A0A5D8QFK6</accession>
<dbReference type="RefSeq" id="WP_149545076.1">
    <property type="nucleotide sequence ID" value="NZ_VTPS01000007.1"/>
</dbReference>
<reference evidence="1 2" key="1">
    <citation type="submission" date="2019-08" db="EMBL/GenBank/DDBJ databases">
        <title>Calorimonas adulescens gen. nov., sp. nov., an anaerobic thermophilic bacterium from Sakhalin hot spring.</title>
        <authorList>
            <person name="Khomyakova M.A."/>
            <person name="Merkel A.Y."/>
            <person name="Novikov A."/>
            <person name="Bonch-Osmolovskaya E.A."/>
            <person name="Slobodkin A.I."/>
        </authorList>
    </citation>
    <scope>NUCLEOTIDE SEQUENCE [LARGE SCALE GENOMIC DNA]</scope>
    <source>
        <strain evidence="1 2">A05MB</strain>
    </source>
</reference>
<sequence>MTKEILSMKARGCERTKICDELFISSSTIKKKLPDDTIFMCVIKAIQVGIIDLFGNRENHDGK</sequence>
<gene>
    <name evidence="1" type="ORF">FWJ32_06075</name>
</gene>
<protein>
    <submittedName>
        <fullName evidence="1">Uncharacterized protein</fullName>
    </submittedName>
</protein>
<proteinExistence type="predicted"/>
<dbReference type="AlphaFoldDB" id="A0A5D8QFK6"/>
<name>A0A5D8QFK6_9THEO</name>
<dbReference type="Proteomes" id="UP000322976">
    <property type="component" value="Unassembled WGS sequence"/>
</dbReference>
<dbReference type="EMBL" id="VTPS01000007">
    <property type="protein sequence ID" value="TZE82313.1"/>
    <property type="molecule type" value="Genomic_DNA"/>
</dbReference>
<keyword evidence="2" id="KW-1185">Reference proteome</keyword>
<evidence type="ECO:0000313" key="2">
    <source>
        <dbReference type="Proteomes" id="UP000322976"/>
    </source>
</evidence>
<comment type="caution">
    <text evidence="1">The sequence shown here is derived from an EMBL/GenBank/DDBJ whole genome shotgun (WGS) entry which is preliminary data.</text>
</comment>
<evidence type="ECO:0000313" key="1">
    <source>
        <dbReference type="EMBL" id="TZE82313.1"/>
    </source>
</evidence>